<evidence type="ECO:0000313" key="1">
    <source>
        <dbReference type="EMBL" id="CAB4136316.1"/>
    </source>
</evidence>
<reference evidence="1" key="1">
    <citation type="submission" date="2020-04" db="EMBL/GenBank/DDBJ databases">
        <authorList>
            <person name="Chiriac C."/>
            <person name="Salcher M."/>
            <person name="Ghai R."/>
            <person name="Kavagutti S V."/>
        </authorList>
    </citation>
    <scope>NUCLEOTIDE SEQUENCE</scope>
</reference>
<gene>
    <name evidence="1" type="ORF">UFOVP299_45</name>
</gene>
<accession>A0A6J5LTI5</accession>
<sequence>MKTIKYYNPKNNRYQISQVLSIENDILICYNKSAKYQYKESLSKLREYSKQNNPDWIGEIKKPLVILNF</sequence>
<name>A0A6J5LTI5_9CAUD</name>
<proteinExistence type="predicted"/>
<dbReference type="EMBL" id="LR796313">
    <property type="protein sequence ID" value="CAB4136316.1"/>
    <property type="molecule type" value="Genomic_DNA"/>
</dbReference>
<protein>
    <submittedName>
        <fullName evidence="1">Uncharacterized protein</fullName>
    </submittedName>
</protein>
<organism evidence="1">
    <name type="scientific">uncultured Caudovirales phage</name>
    <dbReference type="NCBI Taxonomy" id="2100421"/>
    <lineage>
        <taxon>Viruses</taxon>
        <taxon>Duplodnaviria</taxon>
        <taxon>Heunggongvirae</taxon>
        <taxon>Uroviricota</taxon>
        <taxon>Caudoviricetes</taxon>
        <taxon>Peduoviridae</taxon>
        <taxon>Maltschvirus</taxon>
        <taxon>Maltschvirus maltsch</taxon>
    </lineage>
</organism>